<proteinExistence type="predicted"/>
<reference evidence="1 2" key="1">
    <citation type="submission" date="2014-02" db="EMBL/GenBank/DDBJ databases">
        <title>Comparative genomics and transcriptomics to identify genetic mechanisms underlying the emergence of carbapenem resistant Acinetobacter baumannii (CRAb).</title>
        <authorList>
            <person name="Harris A.D."/>
            <person name="Johnson K.J."/>
            <person name="George J."/>
            <person name="Shefchek K."/>
            <person name="Daugherty S.C."/>
            <person name="Parankush S."/>
            <person name="Sadzewicz L."/>
            <person name="Tallon L."/>
            <person name="Sengamalay N."/>
            <person name="Hazen T.H."/>
            <person name="Rasko D.A."/>
        </authorList>
    </citation>
    <scope>NUCLEOTIDE SEQUENCE [LARGE SCALE GENOMIC DNA]</scope>
    <source>
        <strain evidence="1 2">625974</strain>
    </source>
</reference>
<organism evidence="1 2">
    <name type="scientific">Acinetobacter baumannii 625974</name>
    <dbReference type="NCBI Taxonomy" id="1310607"/>
    <lineage>
        <taxon>Bacteria</taxon>
        <taxon>Pseudomonadati</taxon>
        <taxon>Pseudomonadota</taxon>
        <taxon>Gammaproteobacteria</taxon>
        <taxon>Moraxellales</taxon>
        <taxon>Moraxellaceae</taxon>
        <taxon>Acinetobacter</taxon>
        <taxon>Acinetobacter calcoaceticus/baumannii complex</taxon>
    </lineage>
</organism>
<protein>
    <submittedName>
        <fullName evidence="1">Uncharacterized protein</fullName>
    </submittedName>
</protein>
<dbReference type="AlphaFoldDB" id="A0A009PEX0"/>
<sequence>MICFSLVYGQVYAQPLTLYTALKLAEQYAPTLRVNSAQIEGAENVVLASGILPNPSSGIYVQQWWLLFLCRLGFYLLSW</sequence>
<gene>
    <name evidence="1" type="ORF">J506_2409</name>
</gene>
<name>A0A009PEX0_ACIBA</name>
<accession>A0A009PEX0</accession>
<dbReference type="Proteomes" id="UP000021108">
    <property type="component" value="Unassembled WGS sequence"/>
</dbReference>
<evidence type="ECO:0000313" key="1">
    <source>
        <dbReference type="EMBL" id="EXC06755.1"/>
    </source>
</evidence>
<dbReference type="EMBL" id="JEXD01000020">
    <property type="protein sequence ID" value="EXC06755.1"/>
    <property type="molecule type" value="Genomic_DNA"/>
</dbReference>
<dbReference type="SUPFAM" id="SSF56954">
    <property type="entry name" value="Outer membrane efflux proteins (OEP)"/>
    <property type="match status" value="1"/>
</dbReference>
<comment type="caution">
    <text evidence="1">The sequence shown here is derived from an EMBL/GenBank/DDBJ whole genome shotgun (WGS) entry which is preliminary data.</text>
</comment>
<dbReference type="PATRIC" id="fig|1310607.3.peg.2338"/>
<evidence type="ECO:0000313" key="2">
    <source>
        <dbReference type="Proteomes" id="UP000021108"/>
    </source>
</evidence>